<gene>
    <name evidence="3" type="ORF">CO003_00610</name>
</gene>
<sequence length="361" mass="40350">MTNGEYKAKLDQILDQAIEKDATDVHLSINQAPLFRIDGKLTDGAESKKEKILTGEDTEGLAFTLLSEEQKEQLFQIRDIDLSFAHKDKTRFRVNIFYQLGKIGVAMRLIPKKIRSIEELNLPPICAQFAQAMQGFFLVVGPSGHGKSTAMAALIEEINQTRADHIITIEDPIEYLFEENRCVIDQREVGQDVQSFARGLRESFRQDPDVIMIGEMRDPETIANAVTAAETGHLVLTTLHTNTAAQTVDRIIDGFPPHQQGQIRAQLASTILGILSRRLIPCLNGGVINAVELMIANSAVRNLIREGKTHQIDMIIETSSEEGMISLNHSLVDLVKRRMISIEEAENYSTSLSELKMLMKK</sequence>
<evidence type="ECO:0000256" key="1">
    <source>
        <dbReference type="ARBA" id="ARBA00006611"/>
    </source>
</evidence>
<feature type="domain" description="Bacterial type II secretion system protein E" evidence="2">
    <location>
        <begin position="9"/>
        <end position="286"/>
    </location>
</feature>
<dbReference type="CDD" id="cd01131">
    <property type="entry name" value="PilT"/>
    <property type="match status" value="1"/>
</dbReference>
<reference evidence="4" key="1">
    <citation type="submission" date="2017-09" db="EMBL/GenBank/DDBJ databases">
        <title>Depth-based differentiation of microbial function through sediment-hosted aquifers and enrichment of novel symbionts in the deep terrestrial subsurface.</title>
        <authorList>
            <person name="Probst A.J."/>
            <person name="Ladd B."/>
            <person name="Jarett J.K."/>
            <person name="Geller-Mcgrath D.E."/>
            <person name="Sieber C.M.K."/>
            <person name="Emerson J.B."/>
            <person name="Anantharaman K."/>
            <person name="Thomas B.C."/>
            <person name="Malmstrom R."/>
            <person name="Stieglmeier M."/>
            <person name="Klingl A."/>
            <person name="Woyke T."/>
            <person name="Ryan C.M."/>
            <person name="Banfield J.F."/>
        </authorList>
    </citation>
    <scope>NUCLEOTIDE SEQUENCE [LARGE SCALE GENOMIC DNA]</scope>
</reference>
<name>A0A2M7IE84_9BACT</name>
<dbReference type="Gene3D" id="3.40.50.300">
    <property type="entry name" value="P-loop containing nucleotide triphosphate hydrolases"/>
    <property type="match status" value="1"/>
</dbReference>
<dbReference type="InterPro" id="IPR027417">
    <property type="entry name" value="P-loop_NTPase"/>
</dbReference>
<proteinExistence type="inferred from homology"/>
<dbReference type="GO" id="GO:0005524">
    <property type="term" value="F:ATP binding"/>
    <property type="evidence" value="ECO:0007669"/>
    <property type="project" value="InterPro"/>
</dbReference>
<protein>
    <submittedName>
        <fullName evidence="3">Type IV pili twitching motility protein PilT</fullName>
    </submittedName>
</protein>
<evidence type="ECO:0000313" key="4">
    <source>
        <dbReference type="Proteomes" id="UP000231673"/>
    </source>
</evidence>
<dbReference type="NCBIfam" id="TIGR01420">
    <property type="entry name" value="pilT_fam"/>
    <property type="match status" value="1"/>
</dbReference>
<evidence type="ECO:0000313" key="3">
    <source>
        <dbReference type="EMBL" id="PIW74815.1"/>
    </source>
</evidence>
<comment type="similarity">
    <text evidence="1">Belongs to the GSP E family.</text>
</comment>
<dbReference type="PANTHER" id="PTHR30486:SF16">
    <property type="entry name" value="TWITCHING MOTILITY PROTEIN PILT"/>
    <property type="match status" value="1"/>
</dbReference>
<dbReference type="InterPro" id="IPR050921">
    <property type="entry name" value="T4SS_GSP_E_ATPase"/>
</dbReference>
<dbReference type="PANTHER" id="PTHR30486">
    <property type="entry name" value="TWITCHING MOTILITY PROTEIN PILT"/>
    <property type="match status" value="1"/>
</dbReference>
<dbReference type="Gene3D" id="3.30.450.90">
    <property type="match status" value="1"/>
</dbReference>
<comment type="caution">
    <text evidence="3">The sequence shown here is derived from an EMBL/GenBank/DDBJ whole genome shotgun (WGS) entry which is preliminary data.</text>
</comment>
<evidence type="ECO:0000259" key="2">
    <source>
        <dbReference type="Pfam" id="PF00437"/>
    </source>
</evidence>
<dbReference type="Proteomes" id="UP000231673">
    <property type="component" value="Unassembled WGS sequence"/>
</dbReference>
<accession>A0A2M7IE84</accession>
<dbReference type="InterPro" id="IPR001482">
    <property type="entry name" value="T2SS/T4SS_dom"/>
</dbReference>
<dbReference type="InterPro" id="IPR006321">
    <property type="entry name" value="PilT/PilU"/>
</dbReference>
<dbReference type="SUPFAM" id="SSF52540">
    <property type="entry name" value="P-loop containing nucleoside triphosphate hydrolases"/>
    <property type="match status" value="1"/>
</dbReference>
<organism evidence="3 4">
    <name type="scientific">Candidatus Portnoybacteria bacterium CG_4_8_14_3_um_filter_44_15</name>
    <dbReference type="NCBI Taxonomy" id="1974803"/>
    <lineage>
        <taxon>Bacteria</taxon>
        <taxon>Candidatus Portnoyibacteriota</taxon>
    </lineage>
</organism>
<dbReference type="Pfam" id="PF00437">
    <property type="entry name" value="T2SSE"/>
    <property type="match status" value="1"/>
</dbReference>
<dbReference type="EMBL" id="PFGW01000014">
    <property type="protein sequence ID" value="PIW74815.1"/>
    <property type="molecule type" value="Genomic_DNA"/>
</dbReference>
<dbReference type="AlphaFoldDB" id="A0A2M7IE84"/>
<dbReference type="GO" id="GO:0016887">
    <property type="term" value="F:ATP hydrolysis activity"/>
    <property type="evidence" value="ECO:0007669"/>
    <property type="project" value="InterPro"/>
</dbReference>